<comment type="caution">
    <text evidence="2">The sequence shown here is derived from an EMBL/GenBank/DDBJ whole genome shotgun (WGS) entry which is preliminary data.</text>
</comment>
<evidence type="ECO:0000313" key="2">
    <source>
        <dbReference type="EMBL" id="KAJ1961470.1"/>
    </source>
</evidence>
<proteinExistence type="predicted"/>
<feature type="transmembrane region" description="Helical" evidence="1">
    <location>
        <begin position="208"/>
        <end position="229"/>
    </location>
</feature>
<dbReference type="EMBL" id="JANBPY010001132">
    <property type="protein sequence ID" value="KAJ1961470.1"/>
    <property type="molecule type" value="Genomic_DNA"/>
</dbReference>
<dbReference type="AlphaFoldDB" id="A0A9W8AQ54"/>
<protein>
    <submittedName>
        <fullName evidence="2">Uncharacterized protein</fullName>
    </submittedName>
</protein>
<evidence type="ECO:0000313" key="3">
    <source>
        <dbReference type="Proteomes" id="UP001150925"/>
    </source>
</evidence>
<accession>A0A9W8AQ54</accession>
<feature type="transmembrane region" description="Helical" evidence="1">
    <location>
        <begin position="249"/>
        <end position="271"/>
    </location>
</feature>
<name>A0A9W8AQ54_9FUNG</name>
<reference evidence="2" key="1">
    <citation type="submission" date="2022-07" db="EMBL/GenBank/DDBJ databases">
        <title>Phylogenomic reconstructions and comparative analyses of Kickxellomycotina fungi.</title>
        <authorList>
            <person name="Reynolds N.K."/>
            <person name="Stajich J.E."/>
            <person name="Barry K."/>
            <person name="Grigoriev I.V."/>
            <person name="Crous P."/>
            <person name="Smith M.E."/>
        </authorList>
    </citation>
    <scope>NUCLEOTIDE SEQUENCE</scope>
    <source>
        <strain evidence="2">RSA 1196</strain>
    </source>
</reference>
<evidence type="ECO:0000256" key="1">
    <source>
        <dbReference type="SAM" id="Phobius"/>
    </source>
</evidence>
<sequence length="324" mass="36304">QCPLLNKQDMSCPLICTTKPEYCPPGLEPDCPRGQSLCGDGTCQKDCSLILNQCNCGAETYPYGAPLYPCKASGTVDIPSFNPSNKSALVIDACARSLNLSQSDYGVWGEDNSKGVWADCPKKGYPRNFTYTEPLWLVIWTVAAAEVFLLLTWTMFKRFAERNVGVHISSNRSQMSDEKKLPQVDIQEGVREEDFQLKGYSDHVYGTLAFYSVIFVSVGWVVLLSVITADYYGKITGIEKGLAKANASLSGYFFIITWYLAVLWFLVNNVFRARLRNFFRVLCLPHQGNVVQVERRLDATLMLDDNSALLALVHRWETRKPSTG</sequence>
<keyword evidence="1" id="KW-0812">Transmembrane</keyword>
<gene>
    <name evidence="2" type="ORF">IWQ62_003857</name>
</gene>
<dbReference type="Proteomes" id="UP001150925">
    <property type="component" value="Unassembled WGS sequence"/>
</dbReference>
<feature type="transmembrane region" description="Helical" evidence="1">
    <location>
        <begin position="135"/>
        <end position="156"/>
    </location>
</feature>
<keyword evidence="3" id="KW-1185">Reference proteome</keyword>
<keyword evidence="1" id="KW-0472">Membrane</keyword>
<keyword evidence="1" id="KW-1133">Transmembrane helix</keyword>
<organism evidence="2 3">
    <name type="scientific">Dispira parvispora</name>
    <dbReference type="NCBI Taxonomy" id="1520584"/>
    <lineage>
        <taxon>Eukaryota</taxon>
        <taxon>Fungi</taxon>
        <taxon>Fungi incertae sedis</taxon>
        <taxon>Zoopagomycota</taxon>
        <taxon>Kickxellomycotina</taxon>
        <taxon>Dimargaritomycetes</taxon>
        <taxon>Dimargaritales</taxon>
        <taxon>Dimargaritaceae</taxon>
        <taxon>Dispira</taxon>
    </lineage>
</organism>
<feature type="non-terminal residue" evidence="2">
    <location>
        <position position="1"/>
    </location>
</feature>
<dbReference type="OrthoDB" id="48943at2759"/>